<dbReference type="PANTHER" id="PTHR11699">
    <property type="entry name" value="ALDEHYDE DEHYDROGENASE-RELATED"/>
    <property type="match status" value="1"/>
</dbReference>
<reference evidence="5 6" key="1">
    <citation type="journal article" date="2019" name="Sci. Rep.">
        <title>Sulfobacillus thermotolerans: new insights into resistance and metabolic capacities of acidophilic chemolithotrophs.</title>
        <authorList>
            <person name="Panyushkina A.E."/>
            <person name="Babenko V.V."/>
            <person name="Nikitina A.S."/>
            <person name="Selezneva O.V."/>
            <person name="Tsaplina I.A."/>
            <person name="Letarova M.A."/>
            <person name="Kostryukova E.S."/>
            <person name="Letarov A.V."/>
        </authorList>
    </citation>
    <scope>NUCLEOTIDE SEQUENCE [LARGE SCALE GENOMIC DNA]</scope>
    <source>
        <strain evidence="5 6">Kr1</strain>
    </source>
</reference>
<dbReference type="NCBIfam" id="NF010000">
    <property type="entry name" value="PRK13473.1"/>
    <property type="match status" value="1"/>
</dbReference>
<accession>A0ABM6RUZ1</accession>
<dbReference type="PROSITE" id="PS00070">
    <property type="entry name" value="ALDEHYDE_DEHYDR_CYS"/>
    <property type="match status" value="1"/>
</dbReference>
<dbReference type="Gene3D" id="3.40.605.10">
    <property type="entry name" value="Aldehyde Dehydrogenase, Chain A, domain 1"/>
    <property type="match status" value="1"/>
</dbReference>
<feature type="domain" description="Aldehyde dehydrogenase" evidence="4">
    <location>
        <begin position="19"/>
        <end position="482"/>
    </location>
</feature>
<dbReference type="InterPro" id="IPR016163">
    <property type="entry name" value="Ald_DH_C"/>
</dbReference>
<proteinExistence type="inferred from homology"/>
<evidence type="ECO:0000256" key="2">
    <source>
        <dbReference type="PROSITE-ProRule" id="PRU10007"/>
    </source>
</evidence>
<feature type="active site" evidence="2">
    <location>
        <position position="257"/>
    </location>
</feature>
<dbReference type="EMBL" id="CP019454">
    <property type="protein sequence ID" value="AUW95240.1"/>
    <property type="molecule type" value="Genomic_DNA"/>
</dbReference>
<keyword evidence="6" id="KW-1185">Reference proteome</keyword>
<keyword evidence="1 3" id="KW-0560">Oxidoreductase</keyword>
<dbReference type="InterPro" id="IPR015590">
    <property type="entry name" value="Aldehyde_DH_dom"/>
</dbReference>
<dbReference type="InterPro" id="IPR016160">
    <property type="entry name" value="Ald_DH_CS_CYS"/>
</dbReference>
<dbReference type="InterPro" id="IPR016161">
    <property type="entry name" value="Ald_DH/histidinol_DH"/>
</dbReference>
<organism evidence="5 6">
    <name type="scientific">Sulfobacillus thermotolerans</name>
    <dbReference type="NCBI Taxonomy" id="338644"/>
    <lineage>
        <taxon>Bacteria</taxon>
        <taxon>Bacillati</taxon>
        <taxon>Bacillota</taxon>
        <taxon>Clostridia</taxon>
        <taxon>Eubacteriales</taxon>
        <taxon>Clostridiales Family XVII. Incertae Sedis</taxon>
        <taxon>Sulfobacillus</taxon>
    </lineage>
</organism>
<sequence length="505" mass="54614">MKQEEGALMQWHSWVDGAWTSGEQSVGTVINPATKETVAEVATAGIAEVNQAVASAKKAWQSGPWPRMAFAERAAALFKLADVLQSQAEDLIRWEVLQSGKPIKLVTYSDFPFALDNLRYFAGAGRVLEGQATQEYNGVHTSWIRREPVGVVAAIAPWNYPLMMAIWKIAPALAAGNTVVLKPASITPLTALLLGPAAKEAGIPRGVLNIIAGPGALVGDALVRHPDVAMISLTGDTHTGRKIMAQAASRVKRLHLELGGKAPAVVFDDAPLDAAIHGIAVAALVNSGQDCTAATRAYVHRKHYEQFLEGLQEVFDQARLGDPMQKDTDLGPLVSQAQWQKVTGYIEQAGKQGARIITGGRHLPGIGTGFYADPTILADVEQHWACVQEEIFGPVIAVMPFDTDEEVLAKANDVDYGLAASVWTQDLNRAMTMSKHLAFGEVWLNDHLPLTSEMPHGGIKQSGFGHDLSRYALEEYTVVKHVMAEIHTDAIKPWHFTVLGDVPEE</sequence>
<gene>
    <name evidence="5" type="ORF">BXT84_15810</name>
</gene>
<comment type="similarity">
    <text evidence="3">Belongs to the aldehyde dehydrogenase family.</text>
</comment>
<name>A0ABM6RUZ1_9FIRM</name>
<evidence type="ECO:0000313" key="6">
    <source>
        <dbReference type="Proteomes" id="UP000325292"/>
    </source>
</evidence>
<dbReference type="SUPFAM" id="SSF53720">
    <property type="entry name" value="ALDH-like"/>
    <property type="match status" value="1"/>
</dbReference>
<dbReference type="Pfam" id="PF00171">
    <property type="entry name" value="Aldedh"/>
    <property type="match status" value="1"/>
</dbReference>
<dbReference type="PROSITE" id="PS00687">
    <property type="entry name" value="ALDEHYDE_DEHYDR_GLU"/>
    <property type="match status" value="1"/>
</dbReference>
<evidence type="ECO:0000313" key="5">
    <source>
        <dbReference type="EMBL" id="AUW95240.1"/>
    </source>
</evidence>
<evidence type="ECO:0000256" key="1">
    <source>
        <dbReference type="ARBA" id="ARBA00023002"/>
    </source>
</evidence>
<protein>
    <submittedName>
        <fullName evidence="5">Gamma-aminobutyraldehyde dehydrogenase</fullName>
    </submittedName>
</protein>
<evidence type="ECO:0000259" key="4">
    <source>
        <dbReference type="Pfam" id="PF00171"/>
    </source>
</evidence>
<dbReference type="InterPro" id="IPR029510">
    <property type="entry name" value="Ald_DH_CS_GLU"/>
</dbReference>
<dbReference type="InterPro" id="IPR016162">
    <property type="entry name" value="Ald_DH_N"/>
</dbReference>
<dbReference type="Proteomes" id="UP000325292">
    <property type="component" value="Chromosome"/>
</dbReference>
<dbReference type="Gene3D" id="3.40.309.10">
    <property type="entry name" value="Aldehyde Dehydrogenase, Chain A, domain 2"/>
    <property type="match status" value="1"/>
</dbReference>
<evidence type="ECO:0000256" key="3">
    <source>
        <dbReference type="RuleBase" id="RU003345"/>
    </source>
</evidence>